<protein>
    <submittedName>
        <fullName evidence="3">PPE family protein</fullName>
    </submittedName>
</protein>
<evidence type="ECO:0000313" key="3">
    <source>
        <dbReference type="EMBL" id="SPM37542.1"/>
    </source>
</evidence>
<accession>A0A2U3P1A2</accession>
<dbReference type="InterPro" id="IPR000030">
    <property type="entry name" value="PPE_dom"/>
</dbReference>
<dbReference type="EMBL" id="FUFA01000006">
    <property type="protein sequence ID" value="SPM37542.1"/>
    <property type="molecule type" value="Genomic_DNA"/>
</dbReference>
<dbReference type="GO" id="GO:0052572">
    <property type="term" value="P:response to host immune response"/>
    <property type="evidence" value="ECO:0007669"/>
    <property type="project" value="TreeGrafter"/>
</dbReference>
<organism evidence="3 4">
    <name type="scientific">Mycobacterium rhizamassiliense</name>
    <dbReference type="NCBI Taxonomy" id="1841860"/>
    <lineage>
        <taxon>Bacteria</taxon>
        <taxon>Bacillati</taxon>
        <taxon>Actinomycetota</taxon>
        <taxon>Actinomycetes</taxon>
        <taxon>Mycobacteriales</taxon>
        <taxon>Mycobacteriaceae</taxon>
        <taxon>Mycobacterium</taxon>
    </lineage>
</organism>
<sequence length="299" mass="30041">MNFAALPPEVTSGRLHQGPGCTTLLESVTAWEQLTIRLSTAAADYRAVTSKLAARAAVATAVTDAAALFVDWLSSAAGHAQQAAAHAGAAAHAYETALAASATPAAVAGNRALRTALVATNCLGQHGPAIAAAESDYERMWAQNVDAMYAYAGACADASTIAPFSSPPSAAAREPRSWVLQSAPELVAAGQQVMDAIPQALHGISHSPPTTFDAALAPVTPSLSKLSSLTAPSGLAIAHLNSLNKSAALRWLLPNQGGATSPVITARLGRAGSTGMLSVPPAWSTGAGLALAGAAVRAV</sequence>
<dbReference type="AlphaFoldDB" id="A0A2U3P1A2"/>
<name>A0A2U3P1A2_9MYCO</name>
<comment type="similarity">
    <text evidence="1">Belongs to the mycobacterial PPE family.</text>
</comment>
<dbReference type="RefSeq" id="WP_077090056.1">
    <property type="nucleotide sequence ID" value="NZ_LT721901.1"/>
</dbReference>
<dbReference type="OrthoDB" id="4753774at2"/>
<keyword evidence="4" id="KW-1185">Reference proteome</keyword>
<dbReference type="STRING" id="1841860.GCA_900157375_05392"/>
<dbReference type="SUPFAM" id="SSF140459">
    <property type="entry name" value="PE/PPE dimer-like"/>
    <property type="match status" value="1"/>
</dbReference>
<reference evidence="3 4" key="1">
    <citation type="submission" date="2017-01" db="EMBL/GenBank/DDBJ databases">
        <authorList>
            <consortium name="Urmite Genomes"/>
        </authorList>
    </citation>
    <scope>NUCLEOTIDE SEQUENCE [LARGE SCALE GENOMIC DNA]</scope>
    <source>
        <strain evidence="3 4">AB57</strain>
    </source>
</reference>
<dbReference type="InterPro" id="IPR038332">
    <property type="entry name" value="PPE_sf"/>
</dbReference>
<evidence type="ECO:0000256" key="1">
    <source>
        <dbReference type="ARBA" id="ARBA00010652"/>
    </source>
</evidence>
<gene>
    <name evidence="3" type="ORF">MRAB57_5389</name>
</gene>
<proteinExistence type="inferred from homology"/>
<evidence type="ECO:0000259" key="2">
    <source>
        <dbReference type="Pfam" id="PF00823"/>
    </source>
</evidence>
<dbReference type="PANTHER" id="PTHR46766:SF1">
    <property type="entry name" value="GLUTAMINE-RICH PROTEIN 2"/>
    <property type="match status" value="1"/>
</dbReference>
<feature type="domain" description="PPE" evidence="2">
    <location>
        <begin position="2"/>
        <end position="160"/>
    </location>
</feature>
<dbReference type="Proteomes" id="UP000240988">
    <property type="component" value="Unassembled WGS sequence"/>
</dbReference>
<evidence type="ECO:0000313" key="4">
    <source>
        <dbReference type="Proteomes" id="UP000240988"/>
    </source>
</evidence>
<dbReference type="Pfam" id="PF00823">
    <property type="entry name" value="PPE"/>
    <property type="match status" value="1"/>
</dbReference>
<dbReference type="Gene3D" id="1.20.1260.20">
    <property type="entry name" value="PPE superfamily"/>
    <property type="match status" value="1"/>
</dbReference>
<dbReference type="PANTHER" id="PTHR46766">
    <property type="entry name" value="GLUTAMINE-RICH PROTEIN 2"/>
    <property type="match status" value="1"/>
</dbReference>